<evidence type="ECO:0000259" key="2">
    <source>
        <dbReference type="PROSITE" id="PS50006"/>
    </source>
</evidence>
<evidence type="ECO:0000313" key="3">
    <source>
        <dbReference type="EMBL" id="KAL3729180.1"/>
    </source>
</evidence>
<name>A0ABD3K0B3_EUCGL</name>
<organism evidence="3 4">
    <name type="scientific">Eucalyptus globulus</name>
    <name type="common">Tasmanian blue gum</name>
    <dbReference type="NCBI Taxonomy" id="34317"/>
    <lineage>
        <taxon>Eukaryota</taxon>
        <taxon>Viridiplantae</taxon>
        <taxon>Streptophyta</taxon>
        <taxon>Embryophyta</taxon>
        <taxon>Tracheophyta</taxon>
        <taxon>Spermatophyta</taxon>
        <taxon>Magnoliopsida</taxon>
        <taxon>eudicotyledons</taxon>
        <taxon>Gunneridae</taxon>
        <taxon>Pentapetalae</taxon>
        <taxon>rosids</taxon>
        <taxon>malvids</taxon>
        <taxon>Myrtales</taxon>
        <taxon>Myrtaceae</taxon>
        <taxon>Myrtoideae</taxon>
        <taxon>Eucalypteae</taxon>
        <taxon>Eucalyptus</taxon>
    </lineage>
</organism>
<feature type="domain" description="FHA" evidence="2">
    <location>
        <begin position="74"/>
        <end position="127"/>
    </location>
</feature>
<dbReference type="InterPro" id="IPR008984">
    <property type="entry name" value="SMAD_FHA_dom_sf"/>
</dbReference>
<dbReference type="SUPFAM" id="SSF49879">
    <property type="entry name" value="SMAD/FHA domain"/>
    <property type="match status" value="1"/>
</dbReference>
<dbReference type="SMART" id="SM00240">
    <property type="entry name" value="FHA"/>
    <property type="match status" value="1"/>
</dbReference>
<sequence>MSTVASHTTLKRRRPPHHPVAQGHDKKRKKQQCVAKAAAAAAALLEVRHVGIPLVCKATGRPCESIRLEAGRLYAIGRGAGRCDFLLPDPRVSNLHCRILFDGSQRKVFVFHAGSRPNDSFVSRERVGEEREAAPCGSLSRVFVNGVECRQGSAVALFAGDEVLLVCGGDGKCRSGIRIGFAIRRIVVLDEEEVVSPGSDDPCAVKERFSLPWTTTTTTTTSSSSKRVSASRSTATSPGPSSSSAVYRRAKSLLARCRHILHSADPVSCIRRCPIFLATAVPASLNCNNSSRSRHDLFSKEPATDPGGEPELPNVLPINNSDTICNLPSMRCRLPHPLTHVRPAEKVVSLEIDGKGACVSAHAGNLFHRGNKYLENANRITSNLNRVPPETGPSFNSTANDENRRSFCPPPGMNFCLNRLESIGQGSFGCSSEISLAELIYPVESIAQIFIATFTCDIAWFLSYCRIPDHLPVTIACHNTDRCWSSSPEQRTLVPYPEFPKLVVVYPPFPGIIAFACHHPKLLVFQREDRIHFPHRGAPDFSSLFTQISDDEITQGAKSDFAAQLAGFMASLVIDAPSQAYWVVELAKYDFNKAMGYLITSVPGIHSLLSLENGYIIKYCSRSYSNSSVGAEESYLLSLTVLCPTIYEIATIIGMVQINYNTSSN</sequence>
<dbReference type="PANTHER" id="PTHR12415:SF3">
    <property type="entry name" value="OS04G0403400 PROTEIN"/>
    <property type="match status" value="1"/>
</dbReference>
<dbReference type="InterPro" id="IPR000253">
    <property type="entry name" value="FHA_dom"/>
</dbReference>
<evidence type="ECO:0000313" key="4">
    <source>
        <dbReference type="Proteomes" id="UP001634007"/>
    </source>
</evidence>
<evidence type="ECO:0000256" key="1">
    <source>
        <dbReference type="SAM" id="MobiDB-lite"/>
    </source>
</evidence>
<dbReference type="CDD" id="cd00060">
    <property type="entry name" value="FHA"/>
    <property type="match status" value="1"/>
</dbReference>
<dbReference type="Gene3D" id="3.30.870.10">
    <property type="entry name" value="Endonuclease Chain A"/>
    <property type="match status" value="1"/>
</dbReference>
<keyword evidence="4" id="KW-1185">Reference proteome</keyword>
<reference evidence="3 4" key="1">
    <citation type="submission" date="2024-11" db="EMBL/GenBank/DDBJ databases">
        <title>Chromosome-level genome assembly of Eucalyptus globulus Labill. provides insights into its genome evolution.</title>
        <authorList>
            <person name="Li X."/>
        </authorList>
    </citation>
    <scope>NUCLEOTIDE SEQUENCE [LARGE SCALE GENOMIC DNA]</scope>
    <source>
        <strain evidence="3">CL2024</strain>
        <tissue evidence="3">Fresh tender leaves</tissue>
    </source>
</reference>
<comment type="caution">
    <text evidence="3">The sequence shown here is derived from an EMBL/GenBank/DDBJ whole genome shotgun (WGS) entry which is preliminary data.</text>
</comment>
<dbReference type="AlphaFoldDB" id="A0ABD3K0B3"/>
<protein>
    <recommendedName>
        <fullName evidence="2">FHA domain-containing protein</fullName>
    </recommendedName>
</protein>
<dbReference type="EMBL" id="JBJKBG010000007">
    <property type="protein sequence ID" value="KAL3729180.1"/>
    <property type="molecule type" value="Genomic_DNA"/>
</dbReference>
<accession>A0ABD3K0B3</accession>
<feature type="region of interest" description="Disordered" evidence="1">
    <location>
        <begin position="1"/>
        <end position="29"/>
    </location>
</feature>
<dbReference type="PROSITE" id="PS50006">
    <property type="entry name" value="FHA_DOMAIN"/>
    <property type="match status" value="1"/>
</dbReference>
<dbReference type="SUPFAM" id="SSF56024">
    <property type="entry name" value="Phospholipase D/nuclease"/>
    <property type="match status" value="1"/>
</dbReference>
<dbReference type="PANTHER" id="PTHR12415">
    <property type="entry name" value="TYROSYL-DNA PHOSPHODIESTERASE 1"/>
    <property type="match status" value="1"/>
</dbReference>
<dbReference type="InterPro" id="IPR010347">
    <property type="entry name" value="Tdp1"/>
</dbReference>
<proteinExistence type="predicted"/>
<dbReference type="Gene3D" id="2.60.200.20">
    <property type="match status" value="1"/>
</dbReference>
<dbReference type="Proteomes" id="UP001634007">
    <property type="component" value="Unassembled WGS sequence"/>
</dbReference>
<dbReference type="Pfam" id="PF00498">
    <property type="entry name" value="FHA"/>
    <property type="match status" value="1"/>
</dbReference>
<feature type="region of interest" description="Disordered" evidence="1">
    <location>
        <begin position="215"/>
        <end position="244"/>
    </location>
</feature>
<gene>
    <name evidence="3" type="ORF">ACJRO7_026303</name>
</gene>